<evidence type="ECO:0000313" key="1">
    <source>
        <dbReference type="EMBL" id="WHV01309.1"/>
    </source>
</evidence>
<accession>A0AAT9UPU8</accession>
<gene>
    <name evidence="1" type="ORF">CDPV99-193</name>
</gene>
<protein>
    <submittedName>
        <fullName evidence="1">Uncharacterized protein</fullName>
    </submittedName>
</protein>
<organism evidence="1">
    <name type="scientific">Condorpox virus</name>
    <dbReference type="NCBI Taxonomy" id="3049970"/>
    <lineage>
        <taxon>Viruses</taxon>
        <taxon>Varidnaviria</taxon>
        <taxon>Bamfordvirae</taxon>
        <taxon>Nucleocytoviricota</taxon>
        <taxon>Pokkesviricetes</taxon>
        <taxon>Chitovirales</taxon>
        <taxon>Poxviridae</taxon>
        <taxon>Chordopoxvirinae</taxon>
        <taxon>Avipoxvirus</taxon>
    </lineage>
</organism>
<proteinExistence type="predicted"/>
<name>A0AAT9UPU8_9POXV</name>
<reference evidence="1" key="1">
    <citation type="submission" date="2023-04" db="EMBL/GenBank/DDBJ databases">
        <title>Genomic characterization of avipoxvirus isolates from Andean condor (Vultur gryphus).</title>
        <authorList>
            <person name="Butt S.L."/>
            <person name="Do Nascimento G.M."/>
            <person name="Tripathy D.N."/>
            <person name="Diel D.G."/>
        </authorList>
    </citation>
    <scope>NUCLEOTIDE SEQUENCE</scope>
    <source>
        <strain evidence="1">CDPV99</strain>
    </source>
</reference>
<sequence length="105" mass="12560">MIVILMLYTIVIFLFLFILTNKSTPVFDQKENIILKNVNDIITEEEDKLTILNSNLRSTEEYYHAVHDLTSSSEFNKYKHKQQKLIDPYTVMKFTYDLVDKWHLL</sequence>
<dbReference type="EMBL" id="OQ865376">
    <property type="protein sequence ID" value="WHV01309.1"/>
    <property type="molecule type" value="Genomic_DNA"/>
</dbReference>